<dbReference type="GO" id="GO:0035438">
    <property type="term" value="F:cyclic-di-GMP binding"/>
    <property type="evidence" value="ECO:0007669"/>
    <property type="project" value="InterPro"/>
</dbReference>
<feature type="domain" description="PilZ" evidence="1">
    <location>
        <begin position="116"/>
        <end position="235"/>
    </location>
</feature>
<reference evidence="2" key="2">
    <citation type="submission" date="2014-07" db="EMBL/GenBank/DDBJ databases">
        <title>Initial genome analysis of the psychrotolerant acidophile Acidithiobacillus ferrivorans CF27: insights into iron and sulfur oxidation pathways and into biofilm formation.</title>
        <authorList>
            <person name="Talla E."/>
            <person name="Hedrich S."/>
            <person name="Mangenot S."/>
            <person name="Ji B."/>
            <person name="Johnson D.B."/>
            <person name="Barbe V."/>
            <person name="Bonnefoy V."/>
        </authorList>
    </citation>
    <scope>NUCLEOTIDE SEQUENCE [LARGE SCALE GENOMIC DNA]</scope>
    <source>
        <strain evidence="2">CF27</strain>
    </source>
</reference>
<dbReference type="SUPFAM" id="SSF141371">
    <property type="entry name" value="PilZ domain-like"/>
    <property type="match status" value="1"/>
</dbReference>
<dbReference type="RefSeq" id="WP_035194049.1">
    <property type="nucleotide sequence ID" value="NZ_CCCS020000049.1"/>
</dbReference>
<dbReference type="Gene3D" id="2.40.10.220">
    <property type="entry name" value="predicted glycosyltransferase like domains"/>
    <property type="match status" value="1"/>
</dbReference>
<reference evidence="3 4" key="3">
    <citation type="submission" date="2017-03" db="EMBL/GenBank/DDBJ databases">
        <authorList>
            <person name="Regsiter A."/>
            <person name="William W."/>
        </authorList>
    </citation>
    <scope>NUCLEOTIDE SEQUENCE [LARGE SCALE GENOMIC DNA]</scope>
    <source>
        <strain evidence="3">PRJEB5721</strain>
    </source>
</reference>
<reference evidence="2" key="1">
    <citation type="submission" date="2014-03" db="EMBL/GenBank/DDBJ databases">
        <authorList>
            <person name="Genoscope - CEA"/>
        </authorList>
    </citation>
    <scope>NUCLEOTIDE SEQUENCE [LARGE SCALE GENOMIC DNA]</scope>
    <source>
        <strain evidence="2">CF27</strain>
    </source>
</reference>
<dbReference type="Pfam" id="PF07238">
    <property type="entry name" value="PilZ"/>
    <property type="match status" value="1"/>
</dbReference>
<evidence type="ECO:0000313" key="4">
    <source>
        <dbReference type="Proteomes" id="UP000193925"/>
    </source>
</evidence>
<protein>
    <recommendedName>
        <fullName evidence="1">PilZ domain-containing protein</fullName>
    </recommendedName>
</protein>
<name>A0A060US58_9PROT</name>
<dbReference type="InterPro" id="IPR009875">
    <property type="entry name" value="PilZ_domain"/>
</dbReference>
<accession>A0A060US58</accession>
<organism evidence="2">
    <name type="scientific">Acidithiobacillus ferrivorans</name>
    <dbReference type="NCBI Taxonomy" id="160808"/>
    <lineage>
        <taxon>Bacteria</taxon>
        <taxon>Pseudomonadati</taxon>
        <taxon>Pseudomonadota</taxon>
        <taxon>Acidithiobacillia</taxon>
        <taxon>Acidithiobacillales</taxon>
        <taxon>Acidithiobacillaceae</taxon>
        <taxon>Acidithiobacillus</taxon>
    </lineage>
</organism>
<evidence type="ECO:0000313" key="2">
    <source>
        <dbReference type="EMBL" id="CDQ11146.1"/>
    </source>
</evidence>
<evidence type="ECO:0000259" key="1">
    <source>
        <dbReference type="Pfam" id="PF07238"/>
    </source>
</evidence>
<dbReference type="AlphaFoldDB" id="A0A060US58"/>
<dbReference type="EMBL" id="CCCS020000049">
    <property type="protein sequence ID" value="CDQ11146.1"/>
    <property type="molecule type" value="Genomic_DNA"/>
</dbReference>
<sequence>MHPHHENFVGWEAIPHGAIARIIASARAQQALVELFFEDASSNMYFLKDAAPKILLDIGAGHSRIPQKGTIVTVRWRRAEDGYHYGFQTMSDGVIRHSDGHDAVALAFPKVLLRTQRRSAYRVPVDLDTAQSLTIQWGAHIDYKSTAAFAHDLSITGAQLSFSTYLECPVAIEIGQRLEITVNLQGEHYGSTAQVVRMEKVGTPDDHSVGHERVLLGVQFIDPSQPFQNALEAYVSLQQQLLLRR</sequence>
<dbReference type="Proteomes" id="UP000193925">
    <property type="component" value="Chromosome AFERRI"/>
</dbReference>
<proteinExistence type="predicted"/>
<evidence type="ECO:0000313" key="3">
    <source>
        <dbReference type="EMBL" id="SMH67507.1"/>
    </source>
</evidence>
<dbReference type="EMBL" id="LT841305">
    <property type="protein sequence ID" value="SMH67507.1"/>
    <property type="molecule type" value="Genomic_DNA"/>
</dbReference>
<gene>
    <name evidence="3" type="ORF">AFERRI_50708</name>
    <name evidence="2" type="ORF">AFERRI_530041</name>
</gene>
<keyword evidence="4" id="KW-1185">Reference proteome</keyword>